<accession>A0A3M7Q0K5</accession>
<dbReference type="Proteomes" id="UP000276133">
    <property type="component" value="Unassembled WGS sequence"/>
</dbReference>
<name>A0A3M7Q0K5_BRAPC</name>
<organism evidence="1 2">
    <name type="scientific">Brachionus plicatilis</name>
    <name type="common">Marine rotifer</name>
    <name type="synonym">Brachionus muelleri</name>
    <dbReference type="NCBI Taxonomy" id="10195"/>
    <lineage>
        <taxon>Eukaryota</taxon>
        <taxon>Metazoa</taxon>
        <taxon>Spiralia</taxon>
        <taxon>Gnathifera</taxon>
        <taxon>Rotifera</taxon>
        <taxon>Eurotatoria</taxon>
        <taxon>Monogononta</taxon>
        <taxon>Pseudotrocha</taxon>
        <taxon>Ploima</taxon>
        <taxon>Brachionidae</taxon>
        <taxon>Brachionus</taxon>
    </lineage>
</organism>
<proteinExistence type="predicted"/>
<sequence>MTKRELREKVRQHMLPNGWNNAKISQTDQLIFVQFVCEIHNTKFCVKFHNAPKFTVLHKLEQ</sequence>
<evidence type="ECO:0000313" key="1">
    <source>
        <dbReference type="EMBL" id="RNA04525.1"/>
    </source>
</evidence>
<keyword evidence="2" id="KW-1185">Reference proteome</keyword>
<gene>
    <name evidence="1" type="ORF">BpHYR1_051657</name>
</gene>
<evidence type="ECO:0000313" key="2">
    <source>
        <dbReference type="Proteomes" id="UP000276133"/>
    </source>
</evidence>
<protein>
    <submittedName>
        <fullName evidence="1">Uncharacterized protein</fullName>
    </submittedName>
</protein>
<reference evidence="1 2" key="1">
    <citation type="journal article" date="2018" name="Sci. Rep.">
        <title>Genomic signatures of local adaptation to the degree of environmental predictability in rotifers.</title>
        <authorList>
            <person name="Franch-Gras L."/>
            <person name="Hahn C."/>
            <person name="Garcia-Roger E.M."/>
            <person name="Carmona M.J."/>
            <person name="Serra M."/>
            <person name="Gomez A."/>
        </authorList>
    </citation>
    <scope>NUCLEOTIDE SEQUENCE [LARGE SCALE GENOMIC DNA]</scope>
    <source>
        <strain evidence="1">HYR1</strain>
    </source>
</reference>
<dbReference type="AlphaFoldDB" id="A0A3M7Q0K5"/>
<comment type="caution">
    <text evidence="1">The sequence shown here is derived from an EMBL/GenBank/DDBJ whole genome shotgun (WGS) entry which is preliminary data.</text>
</comment>
<dbReference type="EMBL" id="REGN01008071">
    <property type="protein sequence ID" value="RNA04525.1"/>
    <property type="molecule type" value="Genomic_DNA"/>
</dbReference>